<evidence type="ECO:0008006" key="10">
    <source>
        <dbReference type="Google" id="ProtNLM"/>
    </source>
</evidence>
<name>A0A7H9HWD6_9SACH</name>
<accession>A0A7H9HWD6</accession>
<comment type="subcellular location">
    <subcellularLocation>
        <location evidence="1">Endomembrane system</location>
        <topology evidence="1">Multi-pass membrane protein</topology>
    </subcellularLocation>
</comment>
<evidence type="ECO:0000313" key="8">
    <source>
        <dbReference type="EMBL" id="QLQ81599.1"/>
    </source>
</evidence>
<keyword evidence="4 7" id="KW-0812">Transmembrane</keyword>
<reference evidence="8 9" key="1">
    <citation type="submission" date="2020-06" db="EMBL/GenBank/DDBJ databases">
        <title>The yeast mating-type switching endonuclease HO is a domesticated member of an unorthodox homing genetic element family.</title>
        <authorList>
            <person name="Coughlan A.Y."/>
            <person name="Lombardi L."/>
            <person name="Braun-Galleani S."/>
            <person name="Martos A.R."/>
            <person name="Galeote V."/>
            <person name="Bigey F."/>
            <person name="Dequin S."/>
            <person name="Byrne K.P."/>
            <person name="Wolfe K.H."/>
        </authorList>
    </citation>
    <scope>NUCLEOTIDE SEQUENCE [LARGE SCALE GENOMIC DNA]</scope>
    <source>
        <strain evidence="8 9">CBS2947</strain>
    </source>
</reference>
<evidence type="ECO:0000256" key="7">
    <source>
        <dbReference type="SAM" id="Phobius"/>
    </source>
</evidence>
<feature type="transmembrane region" description="Helical" evidence="7">
    <location>
        <begin position="126"/>
        <end position="144"/>
    </location>
</feature>
<dbReference type="OrthoDB" id="999962at2759"/>
<dbReference type="PANTHER" id="PTHR10778">
    <property type="entry name" value="SOLUTE CARRIER FAMILY 35 MEMBER B"/>
    <property type="match status" value="1"/>
</dbReference>
<evidence type="ECO:0000256" key="6">
    <source>
        <dbReference type="ARBA" id="ARBA00023136"/>
    </source>
</evidence>
<evidence type="ECO:0000256" key="1">
    <source>
        <dbReference type="ARBA" id="ARBA00004127"/>
    </source>
</evidence>
<dbReference type="EMBL" id="CP059272">
    <property type="protein sequence ID" value="QLQ81599.1"/>
    <property type="molecule type" value="Genomic_DNA"/>
</dbReference>
<keyword evidence="3" id="KW-0762">Sugar transport</keyword>
<keyword evidence="2" id="KW-0813">Transport</keyword>
<evidence type="ECO:0000256" key="3">
    <source>
        <dbReference type="ARBA" id="ARBA00022597"/>
    </source>
</evidence>
<dbReference type="GO" id="GO:0005464">
    <property type="term" value="F:UDP-xylose transmembrane transporter activity"/>
    <property type="evidence" value="ECO:0007669"/>
    <property type="project" value="TreeGrafter"/>
</dbReference>
<dbReference type="SUPFAM" id="SSF103481">
    <property type="entry name" value="Multidrug resistance efflux transporter EmrE"/>
    <property type="match status" value="1"/>
</dbReference>
<evidence type="ECO:0000256" key="2">
    <source>
        <dbReference type="ARBA" id="ARBA00022448"/>
    </source>
</evidence>
<feature type="transmembrane region" description="Helical" evidence="7">
    <location>
        <begin position="101"/>
        <end position="119"/>
    </location>
</feature>
<evidence type="ECO:0000313" key="9">
    <source>
        <dbReference type="Proteomes" id="UP000510647"/>
    </source>
</evidence>
<keyword evidence="9" id="KW-1185">Reference proteome</keyword>
<feature type="transmembrane region" description="Helical" evidence="7">
    <location>
        <begin position="298"/>
        <end position="323"/>
    </location>
</feature>
<feature type="transmembrane region" description="Helical" evidence="7">
    <location>
        <begin position="267"/>
        <end position="286"/>
    </location>
</feature>
<keyword evidence="5 7" id="KW-1133">Transmembrane helix</keyword>
<feature type="transmembrane region" description="Helical" evidence="7">
    <location>
        <begin position="72"/>
        <end position="95"/>
    </location>
</feature>
<dbReference type="NCBIfam" id="TIGR00803">
    <property type="entry name" value="nst"/>
    <property type="match status" value="1"/>
</dbReference>
<evidence type="ECO:0000256" key="4">
    <source>
        <dbReference type="ARBA" id="ARBA00022692"/>
    </source>
</evidence>
<dbReference type="GO" id="GO:0005462">
    <property type="term" value="F:UDP-N-acetylglucosamine transmembrane transporter activity"/>
    <property type="evidence" value="ECO:0007669"/>
    <property type="project" value="TreeGrafter"/>
</dbReference>
<organism evidence="8 9">
    <name type="scientific">Torulaspora globosa</name>
    <dbReference type="NCBI Taxonomy" id="48254"/>
    <lineage>
        <taxon>Eukaryota</taxon>
        <taxon>Fungi</taxon>
        <taxon>Dikarya</taxon>
        <taxon>Ascomycota</taxon>
        <taxon>Saccharomycotina</taxon>
        <taxon>Saccharomycetes</taxon>
        <taxon>Saccharomycetales</taxon>
        <taxon>Saccharomycetaceae</taxon>
        <taxon>Torulaspora</taxon>
    </lineage>
</organism>
<dbReference type="AlphaFoldDB" id="A0A7H9HWD6"/>
<sequence length="339" mass="37868">MLSTVNAIVYIFGGCCTNVLTLEGIIDQQTNRVGRLLTFCQFLVATIEGLYSFLDYNSGIPRLKTRKIPLKIYVLMVILYYTSSVTNNTAFQYGISVPLHIVFRCSGTVITMIIGWLLAGKRYSVMQVFSAFLMTFGAMVTTLFKDSEFSKQIPLREILGNSSSSADSKFLIGISMLFISSITSSTLSICNEWSYRKYGKHWKESVFYTHALALPIFLLHYKELYKQFWSLVSQKSTAITLLGHTFRLSKLKLLAANVITQQICIRGVNLLACYTSAVTLSTVLLARKVISLLLSVHLFGGTFSTTGYVGIIIVLLGTLIYVLSPNDREAESKSKKETM</sequence>
<dbReference type="PANTHER" id="PTHR10778:SF4">
    <property type="entry name" value="NUCLEOTIDE SUGAR TRANSPORTER SLC35B4"/>
    <property type="match status" value="1"/>
</dbReference>
<gene>
    <name evidence="8" type="ORF">HG537_0F03600</name>
</gene>
<dbReference type="Pfam" id="PF08449">
    <property type="entry name" value="UAA"/>
    <property type="match status" value="1"/>
</dbReference>
<keyword evidence="6 7" id="KW-0472">Membrane</keyword>
<evidence type="ECO:0000256" key="5">
    <source>
        <dbReference type="ARBA" id="ARBA00022989"/>
    </source>
</evidence>
<dbReference type="GO" id="GO:0000139">
    <property type="term" value="C:Golgi membrane"/>
    <property type="evidence" value="ECO:0007669"/>
    <property type="project" value="TreeGrafter"/>
</dbReference>
<feature type="transmembrane region" description="Helical" evidence="7">
    <location>
        <begin position="7"/>
        <end position="26"/>
    </location>
</feature>
<dbReference type="GO" id="GO:0005789">
    <property type="term" value="C:endoplasmic reticulum membrane"/>
    <property type="evidence" value="ECO:0007669"/>
    <property type="project" value="TreeGrafter"/>
</dbReference>
<dbReference type="InterPro" id="IPR013657">
    <property type="entry name" value="SCL35B1-4/HUT1"/>
</dbReference>
<dbReference type="InterPro" id="IPR037185">
    <property type="entry name" value="EmrE-like"/>
</dbReference>
<dbReference type="Proteomes" id="UP000510647">
    <property type="component" value="Chromosome 6"/>
</dbReference>
<feature type="transmembrane region" description="Helical" evidence="7">
    <location>
        <begin position="170"/>
        <end position="193"/>
    </location>
</feature>
<proteinExistence type="predicted"/>
<protein>
    <recommendedName>
        <fullName evidence="10">UAA transporter</fullName>
    </recommendedName>
</protein>